<dbReference type="EMBL" id="BAABGX010000002">
    <property type="protein sequence ID" value="GAA4307668.1"/>
    <property type="molecule type" value="Genomic_DNA"/>
</dbReference>
<evidence type="ECO:0000313" key="1">
    <source>
        <dbReference type="EMBL" id="GAA4307668.1"/>
    </source>
</evidence>
<accession>A0ABP8FN61</accession>
<organism evidence="1 2">
    <name type="scientific">Nibribacter koreensis</name>
    <dbReference type="NCBI Taxonomy" id="1084519"/>
    <lineage>
        <taxon>Bacteria</taxon>
        <taxon>Pseudomonadati</taxon>
        <taxon>Bacteroidota</taxon>
        <taxon>Cytophagia</taxon>
        <taxon>Cytophagales</taxon>
        <taxon>Hymenobacteraceae</taxon>
        <taxon>Nibribacter</taxon>
    </lineage>
</organism>
<comment type="caution">
    <text evidence="1">The sequence shown here is derived from an EMBL/GenBank/DDBJ whole genome shotgun (WGS) entry which is preliminary data.</text>
</comment>
<protein>
    <submittedName>
        <fullName evidence="1">Uncharacterized protein</fullName>
    </submittedName>
</protein>
<name>A0ABP8FN61_9BACT</name>
<evidence type="ECO:0000313" key="2">
    <source>
        <dbReference type="Proteomes" id="UP001501844"/>
    </source>
</evidence>
<reference evidence="2" key="1">
    <citation type="journal article" date="2019" name="Int. J. Syst. Evol. Microbiol.">
        <title>The Global Catalogue of Microorganisms (GCM) 10K type strain sequencing project: providing services to taxonomists for standard genome sequencing and annotation.</title>
        <authorList>
            <consortium name="The Broad Institute Genomics Platform"/>
            <consortium name="The Broad Institute Genome Sequencing Center for Infectious Disease"/>
            <person name="Wu L."/>
            <person name="Ma J."/>
        </authorList>
    </citation>
    <scope>NUCLEOTIDE SEQUENCE [LARGE SCALE GENOMIC DNA]</scope>
    <source>
        <strain evidence="2">JCM 17917</strain>
    </source>
</reference>
<dbReference type="Proteomes" id="UP001501844">
    <property type="component" value="Unassembled WGS sequence"/>
</dbReference>
<gene>
    <name evidence="1" type="ORF">GCM10023183_23700</name>
</gene>
<keyword evidence="2" id="KW-1185">Reference proteome</keyword>
<proteinExistence type="predicted"/>
<sequence>MISMDGRCGRYFTHTFIKAKKNVESNMYWAPLVMEAGEDKKGKGREIYGKRSALNQDIYTM</sequence>